<dbReference type="NCBIfam" id="TIGR02034">
    <property type="entry name" value="CysN"/>
    <property type="match status" value="1"/>
</dbReference>
<keyword evidence="5" id="KW-0067">ATP-binding</keyword>
<dbReference type="CDD" id="cd04166">
    <property type="entry name" value="CysN_ATPS"/>
    <property type="match status" value="1"/>
</dbReference>
<evidence type="ECO:0000256" key="5">
    <source>
        <dbReference type="ARBA" id="ARBA00022840"/>
    </source>
</evidence>
<evidence type="ECO:0000313" key="8">
    <source>
        <dbReference type="EMBL" id="GIM78411.1"/>
    </source>
</evidence>
<keyword evidence="9" id="KW-1185">Reference proteome</keyword>
<dbReference type="Gene3D" id="2.40.30.10">
    <property type="entry name" value="Translation factors"/>
    <property type="match status" value="2"/>
</dbReference>
<dbReference type="RefSeq" id="WP_213000565.1">
    <property type="nucleotide sequence ID" value="NZ_BAAATW010000001.1"/>
</dbReference>
<dbReference type="Gene3D" id="3.40.50.300">
    <property type="entry name" value="P-loop containing nucleotide triphosphate hydrolases"/>
    <property type="match status" value="1"/>
</dbReference>
<dbReference type="InterPro" id="IPR027417">
    <property type="entry name" value="P-loop_NTPase"/>
</dbReference>
<keyword evidence="3" id="KW-0548">Nucleotidyltransferase</keyword>
<dbReference type="InterPro" id="IPR054696">
    <property type="entry name" value="GTP-eEF1A_C"/>
</dbReference>
<name>A0A919SVT5_9ACTN</name>
<dbReference type="InterPro" id="IPR009000">
    <property type="entry name" value="Transl_B-barrel_sf"/>
</dbReference>
<dbReference type="InterPro" id="IPR044139">
    <property type="entry name" value="CysN_NoDQ_III"/>
</dbReference>
<dbReference type="FunFam" id="3.40.50.300:FF:000119">
    <property type="entry name" value="Sulfate adenylyltransferase subunit 1"/>
    <property type="match status" value="1"/>
</dbReference>
<gene>
    <name evidence="8" type="ORF">Aco04nite_60310</name>
</gene>
<dbReference type="EC" id="2.7.7.4" evidence="1"/>
<dbReference type="SUPFAM" id="SSF50465">
    <property type="entry name" value="EF-Tu/eEF-1alpha/eIF2-gamma C-terminal domain"/>
    <property type="match status" value="1"/>
</dbReference>
<comment type="caution">
    <text evidence="8">The sequence shown here is derived from an EMBL/GenBank/DDBJ whole genome shotgun (WGS) entry which is preliminary data.</text>
</comment>
<dbReference type="InterPro" id="IPR031157">
    <property type="entry name" value="G_TR_CS"/>
</dbReference>
<dbReference type="InterPro" id="IPR044138">
    <property type="entry name" value="CysN_II"/>
</dbReference>
<dbReference type="GO" id="GO:0003924">
    <property type="term" value="F:GTPase activity"/>
    <property type="evidence" value="ECO:0007669"/>
    <property type="project" value="InterPro"/>
</dbReference>
<feature type="domain" description="Tr-type G" evidence="7">
    <location>
        <begin position="16"/>
        <end position="229"/>
    </location>
</feature>
<organism evidence="8 9">
    <name type="scientific">Winogradskya consettensis</name>
    <dbReference type="NCBI Taxonomy" id="113560"/>
    <lineage>
        <taxon>Bacteria</taxon>
        <taxon>Bacillati</taxon>
        <taxon>Actinomycetota</taxon>
        <taxon>Actinomycetes</taxon>
        <taxon>Micromonosporales</taxon>
        <taxon>Micromonosporaceae</taxon>
        <taxon>Winogradskya</taxon>
    </lineage>
</organism>
<keyword evidence="4" id="KW-0547">Nucleotide-binding</keyword>
<evidence type="ECO:0000313" key="9">
    <source>
        <dbReference type="Proteomes" id="UP000680865"/>
    </source>
</evidence>
<evidence type="ECO:0000256" key="6">
    <source>
        <dbReference type="ARBA" id="ARBA00023134"/>
    </source>
</evidence>
<dbReference type="CDD" id="cd04095">
    <property type="entry name" value="CysN_NoDQ_III"/>
    <property type="match status" value="1"/>
</dbReference>
<reference evidence="8" key="1">
    <citation type="submission" date="2021-03" db="EMBL/GenBank/DDBJ databases">
        <title>Whole genome shotgun sequence of Actinoplanes consettensis NBRC 14913.</title>
        <authorList>
            <person name="Komaki H."/>
            <person name="Tamura T."/>
        </authorList>
    </citation>
    <scope>NUCLEOTIDE SEQUENCE</scope>
    <source>
        <strain evidence="8">NBRC 14913</strain>
    </source>
</reference>
<dbReference type="InterPro" id="IPR000795">
    <property type="entry name" value="T_Tr_GTP-bd_dom"/>
</dbReference>
<dbReference type="GO" id="GO:0004781">
    <property type="term" value="F:sulfate adenylyltransferase (ATP) activity"/>
    <property type="evidence" value="ECO:0007669"/>
    <property type="project" value="UniProtKB-EC"/>
</dbReference>
<dbReference type="Pfam" id="PF22594">
    <property type="entry name" value="GTP-eEF1A_C"/>
    <property type="match status" value="1"/>
</dbReference>
<dbReference type="SUPFAM" id="SSF52540">
    <property type="entry name" value="P-loop containing nucleoside triphosphate hydrolases"/>
    <property type="match status" value="1"/>
</dbReference>
<evidence type="ECO:0000259" key="7">
    <source>
        <dbReference type="PROSITE" id="PS51722"/>
    </source>
</evidence>
<accession>A0A919SVT5</accession>
<dbReference type="PANTHER" id="PTHR23115">
    <property type="entry name" value="TRANSLATION FACTOR"/>
    <property type="match status" value="1"/>
</dbReference>
<dbReference type="PROSITE" id="PS00301">
    <property type="entry name" value="G_TR_1"/>
    <property type="match status" value="1"/>
</dbReference>
<dbReference type="InterPro" id="IPR011779">
    <property type="entry name" value="SO4_adenylTrfase_lsu"/>
</dbReference>
<dbReference type="SUPFAM" id="SSF50447">
    <property type="entry name" value="Translation proteins"/>
    <property type="match status" value="1"/>
</dbReference>
<dbReference type="InterPro" id="IPR009001">
    <property type="entry name" value="Transl_elong_EF1A/Init_IF2_C"/>
</dbReference>
<protein>
    <recommendedName>
        <fullName evidence="1">sulfate adenylyltransferase</fullName>
        <ecNumber evidence="1">2.7.7.4</ecNumber>
    </recommendedName>
</protein>
<dbReference type="AlphaFoldDB" id="A0A919SVT5"/>
<proteinExistence type="predicted"/>
<dbReference type="CDD" id="cd03695">
    <property type="entry name" value="CysN_NodQ_II"/>
    <property type="match status" value="1"/>
</dbReference>
<dbReference type="EMBL" id="BOQP01000034">
    <property type="protein sequence ID" value="GIM78411.1"/>
    <property type="molecule type" value="Genomic_DNA"/>
</dbReference>
<dbReference type="Proteomes" id="UP000680865">
    <property type="component" value="Unassembled WGS sequence"/>
</dbReference>
<dbReference type="PROSITE" id="PS51722">
    <property type="entry name" value="G_TR_2"/>
    <property type="match status" value="1"/>
</dbReference>
<evidence type="ECO:0000256" key="2">
    <source>
        <dbReference type="ARBA" id="ARBA00022679"/>
    </source>
</evidence>
<dbReference type="GO" id="GO:0006790">
    <property type="term" value="P:sulfur compound metabolic process"/>
    <property type="evidence" value="ECO:0007669"/>
    <property type="project" value="InterPro"/>
</dbReference>
<dbReference type="Pfam" id="PF00009">
    <property type="entry name" value="GTP_EFTU"/>
    <property type="match status" value="1"/>
</dbReference>
<dbReference type="GO" id="GO:0005524">
    <property type="term" value="F:ATP binding"/>
    <property type="evidence" value="ECO:0007669"/>
    <property type="project" value="UniProtKB-KW"/>
</dbReference>
<evidence type="ECO:0000256" key="3">
    <source>
        <dbReference type="ARBA" id="ARBA00022695"/>
    </source>
</evidence>
<dbReference type="InterPro" id="IPR041757">
    <property type="entry name" value="CysN_GTP-bd"/>
</dbReference>
<keyword evidence="6" id="KW-0342">GTP-binding</keyword>
<evidence type="ECO:0000256" key="1">
    <source>
        <dbReference type="ARBA" id="ARBA00012391"/>
    </source>
</evidence>
<sequence>MSQAVVEPEAPPARQMDLLRFATAGSVDDGKSTLIGRLLFDTKSLFSDQLEAVEAVSAARGDEYTNLALLTDGLRAEREQGITIDVAYRYFATPRRKFIIADTPGHIQYTRNMVTGASTADLALILVDARKGLVEQSRRHAFLTSLLRVPHLVLCVNKMDLVGWDKAVYDKIADEFTSFAAKLDITDLTIIPVSALEGDNIATRSEKSPWYEGPSLLHHLEHVHIASDRNLVDVRFPVQYVIRPQSTTVTDYRGYAGQVASGVLKPGDEVLVLPSGLTSKIAAIDTADGPVDEAFPPMSVTVRLTDEIDISRGDMICRPHNAPAVAQDVEAMICWMDETAPLRVGTKYTIKHTTRTARAVVRGLQYRLDVNTLHRDEGAPELGLNEIGRVRLRTTIPLLADEYRRNRTTGGFILIDESTNRTVGAGMIIEAS</sequence>
<keyword evidence="2" id="KW-0808">Transferase</keyword>
<dbReference type="GO" id="GO:0005525">
    <property type="term" value="F:GTP binding"/>
    <property type="evidence" value="ECO:0007669"/>
    <property type="project" value="UniProtKB-KW"/>
</dbReference>
<dbReference type="PRINTS" id="PR00315">
    <property type="entry name" value="ELONGATNFCT"/>
</dbReference>
<dbReference type="InterPro" id="IPR050100">
    <property type="entry name" value="TRAFAC_GTPase_members"/>
</dbReference>
<evidence type="ECO:0000256" key="4">
    <source>
        <dbReference type="ARBA" id="ARBA00022741"/>
    </source>
</evidence>